<evidence type="ECO:0000313" key="4">
    <source>
        <dbReference type="Proteomes" id="UP000501753"/>
    </source>
</evidence>
<dbReference type="OrthoDB" id="3870696at2"/>
<name>A0A3Q9KUA2_STRGD</name>
<gene>
    <name evidence="2" type="ORF">DDJ31_29400</name>
    <name evidence="1" type="ORF">ELQ87_09910</name>
</gene>
<dbReference type="Proteomes" id="UP000501753">
    <property type="component" value="Chromosome"/>
</dbReference>
<evidence type="ECO:0000313" key="2">
    <source>
        <dbReference type="EMBL" id="QCN88583.1"/>
    </source>
</evidence>
<accession>A0A3Q9KUA2</accession>
<sequence>MEAELAALVATGATTAVGLMVTETWEQAKQRLVRIFSRGGDPAALGSELERSRSALVAAVGAPDQDALTSDVTANVRLLLRRLLEERPDAAPELRSLVAEFGPAADTFAIGTVHNSVIGGTVHGQVIQGHTFSGLTFNTGGDGADGRRGETP</sequence>
<dbReference type="EMBL" id="CP034687">
    <property type="protein sequence ID" value="AZS84562.1"/>
    <property type="molecule type" value="Genomic_DNA"/>
</dbReference>
<dbReference type="KEGG" id="sgd:ELQ87_09910"/>
<proteinExistence type="predicted"/>
<protein>
    <submittedName>
        <fullName evidence="1">Uncharacterized protein</fullName>
    </submittedName>
</protein>
<keyword evidence="4" id="KW-1185">Reference proteome</keyword>
<evidence type="ECO:0000313" key="1">
    <source>
        <dbReference type="EMBL" id="AZS84562.1"/>
    </source>
</evidence>
<dbReference type="AlphaFoldDB" id="A0A3Q9KUA2"/>
<dbReference type="Proteomes" id="UP000271291">
    <property type="component" value="Chromosome"/>
</dbReference>
<reference evidence="2 4" key="1">
    <citation type="submission" date="2018-04" db="EMBL/GenBank/DDBJ databases">
        <title>Complete genome sequences of Streptomyces griseoviridis K61 and characterization of antagonistic properties of biological control agents.</title>
        <authorList>
            <person name="Mariita R.M."/>
            <person name="Sello J.K."/>
        </authorList>
    </citation>
    <scope>NUCLEOTIDE SEQUENCE [LARGE SCALE GENOMIC DNA]</scope>
    <source>
        <strain evidence="2 4">K61</strain>
    </source>
</reference>
<evidence type="ECO:0000313" key="3">
    <source>
        <dbReference type="Proteomes" id="UP000271291"/>
    </source>
</evidence>
<dbReference type="EMBL" id="CP029078">
    <property type="protein sequence ID" value="QCN88583.1"/>
    <property type="molecule type" value="Genomic_DNA"/>
</dbReference>
<reference evidence="1 3" key="2">
    <citation type="submission" date="2018-12" db="EMBL/GenBank/DDBJ databases">
        <title>Streptomyces griseoviridis F1-27 complete genome.</title>
        <authorList>
            <person name="Mariita R.M."/>
            <person name="Sello J.K."/>
        </authorList>
    </citation>
    <scope>NUCLEOTIDE SEQUENCE [LARGE SCALE GENOMIC DNA]</scope>
    <source>
        <strain evidence="1 3">F1-27</strain>
    </source>
</reference>
<organism evidence="1 3">
    <name type="scientific">Streptomyces griseoviridis</name>
    <dbReference type="NCBI Taxonomy" id="45398"/>
    <lineage>
        <taxon>Bacteria</taxon>
        <taxon>Bacillati</taxon>
        <taxon>Actinomycetota</taxon>
        <taxon>Actinomycetes</taxon>
        <taxon>Kitasatosporales</taxon>
        <taxon>Streptomycetaceae</taxon>
        <taxon>Streptomyces</taxon>
    </lineage>
</organism>